<feature type="domain" description="Alpha-carbonic anhydrase" evidence="2">
    <location>
        <begin position="25"/>
        <end position="250"/>
    </location>
</feature>
<dbReference type="PROSITE" id="PS51144">
    <property type="entry name" value="ALPHA_CA_2"/>
    <property type="match status" value="1"/>
</dbReference>
<feature type="signal peptide" evidence="1">
    <location>
        <begin position="1"/>
        <end position="20"/>
    </location>
</feature>
<dbReference type="InterPro" id="IPR041891">
    <property type="entry name" value="Alpha_CA_prokaryot-like"/>
</dbReference>
<dbReference type="STRING" id="1035839.GCA_000238795_01779"/>
<dbReference type="CDD" id="cd03124">
    <property type="entry name" value="alpha_CA_prokaryotic_like"/>
    <property type="match status" value="1"/>
</dbReference>
<dbReference type="InterPro" id="IPR001148">
    <property type="entry name" value="CA_dom"/>
</dbReference>
<dbReference type="Proteomes" id="UP000253950">
    <property type="component" value="Unassembled WGS sequence"/>
</dbReference>
<keyword evidence="6" id="KW-1185">Reference proteome</keyword>
<dbReference type="PANTHER" id="PTHR18952:SF208">
    <property type="entry name" value="CARBONIC ANHYDRASE XA-RELATED"/>
    <property type="match status" value="1"/>
</dbReference>
<dbReference type="EMBL" id="QEQG01000004">
    <property type="protein sequence ID" value="RDF11519.1"/>
    <property type="molecule type" value="Genomic_DNA"/>
</dbReference>
<gene>
    <name evidence="4" type="ORF">DPV84_04885</name>
    <name evidence="3" type="ORF">DPV93_08110</name>
</gene>
<dbReference type="SMART" id="SM01057">
    <property type="entry name" value="Carb_anhydrase"/>
    <property type="match status" value="1"/>
</dbReference>
<protein>
    <submittedName>
        <fullName evidence="3">Carbonic anhydrase family protein</fullName>
    </submittedName>
</protein>
<dbReference type="InterPro" id="IPR036398">
    <property type="entry name" value="CA_dom_sf"/>
</dbReference>
<evidence type="ECO:0000259" key="2">
    <source>
        <dbReference type="PROSITE" id="PS51144"/>
    </source>
</evidence>
<proteinExistence type="predicted"/>
<evidence type="ECO:0000313" key="6">
    <source>
        <dbReference type="Proteomes" id="UP000253950"/>
    </source>
</evidence>
<dbReference type="GO" id="GO:0008270">
    <property type="term" value="F:zinc ion binding"/>
    <property type="evidence" value="ECO:0007669"/>
    <property type="project" value="InterPro"/>
</dbReference>
<dbReference type="Proteomes" id="UP000253872">
    <property type="component" value="Unassembled WGS sequence"/>
</dbReference>
<dbReference type="AlphaFoldDB" id="A0A369YGI0"/>
<dbReference type="Pfam" id="PF00194">
    <property type="entry name" value="Carb_anhydrase"/>
    <property type="match status" value="1"/>
</dbReference>
<dbReference type="RefSeq" id="WP_007526894.1">
    <property type="nucleotide sequence ID" value="NZ_JANFLW010000003.1"/>
</dbReference>
<organism evidence="3 5">
    <name type="scientific">Haemophilus sputorum</name>
    <dbReference type="NCBI Taxonomy" id="1078480"/>
    <lineage>
        <taxon>Bacteria</taxon>
        <taxon>Pseudomonadati</taxon>
        <taxon>Pseudomonadota</taxon>
        <taxon>Gammaproteobacteria</taxon>
        <taxon>Pasteurellales</taxon>
        <taxon>Pasteurellaceae</taxon>
        <taxon>Haemophilus</taxon>
    </lineage>
</organism>
<dbReference type="PANTHER" id="PTHR18952">
    <property type="entry name" value="CARBONIC ANHYDRASE"/>
    <property type="match status" value="1"/>
</dbReference>
<evidence type="ECO:0000313" key="3">
    <source>
        <dbReference type="EMBL" id="RDE70486.1"/>
    </source>
</evidence>
<name>A0A369YGI0_9PAST</name>
<evidence type="ECO:0000313" key="4">
    <source>
        <dbReference type="EMBL" id="RDF11519.1"/>
    </source>
</evidence>
<sequence>MRNRFLISGLFVALSATTFAQTHQAHWSYNGKESPEHWGDLLTDYQTCKLGKIQSPVDLESDNGMKVVSKPLNMNYFPTAFQAENNGHTLQVNVAQENAPFITLNDKPFYLKQFHFHTPSEHTFKRKHYPLEIHFVHQSEDKALAVMAVMVQEGQANPALAQVVEKKLAVGQKEKLAQPLDAKALLPKEMIRFRLNGSLTTPPCSENVSWMIFQSPIQASAEQIAAIEAIEGKNNRPTQPLNERVVEIEQ</sequence>
<comment type="caution">
    <text evidence="3">The sequence shown here is derived from an EMBL/GenBank/DDBJ whole genome shotgun (WGS) entry which is preliminary data.</text>
</comment>
<accession>A0A369YGI0</accession>
<dbReference type="EMBL" id="QEPN01000007">
    <property type="protein sequence ID" value="RDE70486.1"/>
    <property type="molecule type" value="Genomic_DNA"/>
</dbReference>
<keyword evidence="1" id="KW-0732">Signal</keyword>
<dbReference type="InterPro" id="IPR023561">
    <property type="entry name" value="Carbonic_anhydrase_a-class"/>
</dbReference>
<dbReference type="Gene3D" id="3.10.200.10">
    <property type="entry name" value="Alpha carbonic anhydrase"/>
    <property type="match status" value="1"/>
</dbReference>
<dbReference type="GO" id="GO:0006730">
    <property type="term" value="P:one-carbon metabolic process"/>
    <property type="evidence" value="ECO:0007669"/>
    <property type="project" value="TreeGrafter"/>
</dbReference>
<feature type="chain" id="PRO_5016811132" evidence="1">
    <location>
        <begin position="21"/>
        <end position="250"/>
    </location>
</feature>
<evidence type="ECO:0000256" key="1">
    <source>
        <dbReference type="SAM" id="SignalP"/>
    </source>
</evidence>
<evidence type="ECO:0000313" key="5">
    <source>
        <dbReference type="Proteomes" id="UP000253872"/>
    </source>
</evidence>
<dbReference type="SUPFAM" id="SSF51069">
    <property type="entry name" value="Carbonic anhydrase"/>
    <property type="match status" value="1"/>
</dbReference>
<dbReference type="GO" id="GO:0004089">
    <property type="term" value="F:carbonate dehydratase activity"/>
    <property type="evidence" value="ECO:0007669"/>
    <property type="project" value="InterPro"/>
</dbReference>
<reference evidence="5 6" key="1">
    <citation type="submission" date="2018-05" db="EMBL/GenBank/DDBJ databases">
        <title>Draft Genome Sequences for a Diverse set of 7 Haemophilus Species.</title>
        <authorList>
            <person name="Nichols M."/>
            <person name="Topaz N."/>
            <person name="Wang X."/>
            <person name="Wang X."/>
            <person name="Boxrud D."/>
        </authorList>
    </citation>
    <scope>NUCLEOTIDE SEQUENCE [LARGE SCALE GENOMIC DNA]</scope>
    <source>
        <strain evidence="3 5">C2002001239</strain>
        <strain evidence="4 6">C2015005473</strain>
    </source>
</reference>